<feature type="region of interest" description="Disordered" evidence="1">
    <location>
        <begin position="122"/>
        <end position="164"/>
    </location>
</feature>
<dbReference type="Proteomes" id="UP000006591">
    <property type="component" value="Chromosome 1"/>
</dbReference>
<dbReference type="EnsemblPlants" id="ONIVA01G09860.1">
    <property type="protein sequence ID" value="ONIVA01G09860.1"/>
    <property type="gene ID" value="ONIVA01G09860"/>
</dbReference>
<organism evidence="2">
    <name type="scientific">Oryza nivara</name>
    <name type="common">Indian wild rice</name>
    <name type="synonym">Oryza sativa f. spontanea</name>
    <dbReference type="NCBI Taxonomy" id="4536"/>
    <lineage>
        <taxon>Eukaryota</taxon>
        <taxon>Viridiplantae</taxon>
        <taxon>Streptophyta</taxon>
        <taxon>Embryophyta</taxon>
        <taxon>Tracheophyta</taxon>
        <taxon>Spermatophyta</taxon>
        <taxon>Magnoliopsida</taxon>
        <taxon>Liliopsida</taxon>
        <taxon>Poales</taxon>
        <taxon>Poaceae</taxon>
        <taxon>BOP clade</taxon>
        <taxon>Oryzoideae</taxon>
        <taxon>Oryzeae</taxon>
        <taxon>Oryzinae</taxon>
        <taxon>Oryza</taxon>
    </lineage>
</organism>
<evidence type="ECO:0000256" key="1">
    <source>
        <dbReference type="SAM" id="MobiDB-lite"/>
    </source>
</evidence>
<accession>A0A0E0FIM2</accession>
<protein>
    <submittedName>
        <fullName evidence="2">Uncharacterized protein</fullName>
    </submittedName>
</protein>
<reference evidence="2" key="2">
    <citation type="submission" date="2018-04" db="EMBL/GenBank/DDBJ databases">
        <title>OnivRS2 (Oryza nivara Reference Sequence Version 2).</title>
        <authorList>
            <person name="Zhang J."/>
            <person name="Kudrna D."/>
            <person name="Lee S."/>
            <person name="Talag J."/>
            <person name="Rajasekar S."/>
            <person name="Welchert J."/>
            <person name="Hsing Y.-I."/>
            <person name="Wing R.A."/>
        </authorList>
    </citation>
    <scope>NUCLEOTIDE SEQUENCE [LARGE SCALE GENOMIC DNA]</scope>
</reference>
<dbReference type="AlphaFoldDB" id="A0A0E0FIM2"/>
<name>A0A0E0FIM2_ORYNI</name>
<reference evidence="2" key="1">
    <citation type="submission" date="2015-04" db="UniProtKB">
        <authorList>
            <consortium name="EnsemblPlants"/>
        </authorList>
    </citation>
    <scope>IDENTIFICATION</scope>
    <source>
        <strain evidence="2">SL10</strain>
    </source>
</reference>
<feature type="compositionally biased region" description="Basic residues" evidence="1">
    <location>
        <begin position="154"/>
        <end position="164"/>
    </location>
</feature>
<dbReference type="HOGENOM" id="CLU_1470421_0_0_1"/>
<evidence type="ECO:0000313" key="3">
    <source>
        <dbReference type="Proteomes" id="UP000006591"/>
    </source>
</evidence>
<evidence type="ECO:0000313" key="2">
    <source>
        <dbReference type="EnsemblPlants" id="ONIVA01G09860.1"/>
    </source>
</evidence>
<sequence>MASAARRERGGVPGNTCPCLDVTCHVQVPGIRIQRFLASSVRYAKCNKYITVIDQLYHVLYRAETRSPAITSLPVGVHVDINAVKKEQRCRRSRMLPLAFRKLAEENKESPTAIVLETTQTAVRKGGRKRMPQSNRKELQRSLRLPQTTPTVYHSHKSSKIRMGRSSKSFVPLKGYVSEKIFTL</sequence>
<dbReference type="Gramene" id="ONIVA01G09860.1">
    <property type="protein sequence ID" value="ONIVA01G09860.1"/>
    <property type="gene ID" value="ONIVA01G09860"/>
</dbReference>
<proteinExistence type="predicted"/>
<keyword evidence="3" id="KW-1185">Reference proteome</keyword>